<evidence type="ECO:0000256" key="1">
    <source>
        <dbReference type="SAM" id="MobiDB-lite"/>
    </source>
</evidence>
<feature type="compositionally biased region" description="Low complexity" evidence="1">
    <location>
        <begin position="71"/>
        <end position="84"/>
    </location>
</feature>
<feature type="region of interest" description="Disordered" evidence="1">
    <location>
        <begin position="140"/>
        <end position="255"/>
    </location>
</feature>
<accession>A0AAF0DGQ3</accession>
<feature type="compositionally biased region" description="Basic and acidic residues" evidence="1">
    <location>
        <begin position="43"/>
        <end position="64"/>
    </location>
</feature>
<feature type="compositionally biased region" description="Acidic residues" evidence="1">
    <location>
        <begin position="236"/>
        <end position="249"/>
    </location>
</feature>
<sequence length="255" mass="28572">MADVRALLRSELASRTSTASRPGKKRKLESAPADIRKKPKSNRHAEESETEENKLEKSFSEEKAGQSPDITPTAVTPETETTVPLPIQPATSSESRPAPQVIDEDEWVAFERDVVAPTKVQIPAAAALAAGATISAAPVSAAELAEREEEERKARTRGREAELQGEQEEATRTLEDELDEMEQLDERVRRLKEKREEILRRRQESLMQDNTVGQGGQGGQTGEETRTSENTHEKENEDEEEVDEDDDEWDKWHFG</sequence>
<reference evidence="2" key="1">
    <citation type="submission" date="2023-03" db="EMBL/GenBank/DDBJ databases">
        <title>Emydomyces testavorans Genome Sequence.</title>
        <authorList>
            <person name="Hoyer L."/>
        </authorList>
    </citation>
    <scope>NUCLEOTIDE SEQUENCE</scope>
    <source>
        <strain evidence="2">16-2883</strain>
    </source>
</reference>
<evidence type="ECO:0000313" key="2">
    <source>
        <dbReference type="EMBL" id="WEW58262.1"/>
    </source>
</evidence>
<dbReference type="EMBL" id="CP120628">
    <property type="protein sequence ID" value="WEW58262.1"/>
    <property type="molecule type" value="Genomic_DNA"/>
</dbReference>
<protein>
    <submittedName>
        <fullName evidence="2">Uncharacterized protein</fullName>
    </submittedName>
</protein>
<keyword evidence="3" id="KW-1185">Reference proteome</keyword>
<feature type="compositionally biased region" description="Basic and acidic residues" evidence="1">
    <location>
        <begin position="223"/>
        <end position="235"/>
    </location>
</feature>
<evidence type="ECO:0000313" key="3">
    <source>
        <dbReference type="Proteomes" id="UP001219355"/>
    </source>
</evidence>
<proteinExistence type="predicted"/>
<dbReference type="AlphaFoldDB" id="A0AAF0DGQ3"/>
<name>A0AAF0DGQ3_9EURO</name>
<organism evidence="2 3">
    <name type="scientific">Emydomyces testavorans</name>
    <dbReference type="NCBI Taxonomy" id="2070801"/>
    <lineage>
        <taxon>Eukaryota</taxon>
        <taxon>Fungi</taxon>
        <taxon>Dikarya</taxon>
        <taxon>Ascomycota</taxon>
        <taxon>Pezizomycotina</taxon>
        <taxon>Eurotiomycetes</taxon>
        <taxon>Eurotiomycetidae</taxon>
        <taxon>Onygenales</taxon>
        <taxon>Nannizziopsiaceae</taxon>
        <taxon>Emydomyces</taxon>
    </lineage>
</organism>
<feature type="compositionally biased region" description="Basic and acidic residues" evidence="1">
    <location>
        <begin position="184"/>
        <end position="204"/>
    </location>
</feature>
<feature type="compositionally biased region" description="Basic and acidic residues" evidence="1">
    <location>
        <begin position="150"/>
        <end position="162"/>
    </location>
</feature>
<feature type="region of interest" description="Disordered" evidence="1">
    <location>
        <begin position="1"/>
        <end position="100"/>
    </location>
</feature>
<gene>
    <name evidence="2" type="ORF">PRK78_003730</name>
</gene>
<dbReference type="Proteomes" id="UP001219355">
    <property type="component" value="Chromosome 2"/>
</dbReference>